<dbReference type="Proteomes" id="UP001233673">
    <property type="component" value="Unassembled WGS sequence"/>
</dbReference>
<evidence type="ECO:0000256" key="1">
    <source>
        <dbReference type="SAM" id="MobiDB-lite"/>
    </source>
</evidence>
<evidence type="ECO:0000313" key="2">
    <source>
        <dbReference type="EMBL" id="MDP5183491.1"/>
    </source>
</evidence>
<gene>
    <name evidence="2" type="ORF">QOZ88_12670</name>
</gene>
<comment type="caution">
    <text evidence="2">The sequence shown here is derived from an EMBL/GenBank/DDBJ whole genome shotgun (WGS) entry which is preliminary data.</text>
</comment>
<feature type="compositionally biased region" description="Pro residues" evidence="1">
    <location>
        <begin position="31"/>
        <end position="41"/>
    </location>
</feature>
<evidence type="ECO:0000313" key="3">
    <source>
        <dbReference type="Proteomes" id="UP001233673"/>
    </source>
</evidence>
<keyword evidence="3" id="KW-1185">Reference proteome</keyword>
<feature type="compositionally biased region" description="Gly residues" evidence="1">
    <location>
        <begin position="47"/>
        <end position="56"/>
    </location>
</feature>
<name>A0ABT9ID32_9ACTN</name>
<dbReference type="EMBL" id="JASNFN010000013">
    <property type="protein sequence ID" value="MDP5183491.1"/>
    <property type="molecule type" value="Genomic_DNA"/>
</dbReference>
<dbReference type="RefSeq" id="WP_306000116.1">
    <property type="nucleotide sequence ID" value="NZ_JASNFN010000013.1"/>
</dbReference>
<protein>
    <submittedName>
        <fullName evidence="2">Uncharacterized protein</fullName>
    </submittedName>
</protein>
<accession>A0ABT9ID32</accession>
<reference evidence="3" key="1">
    <citation type="submission" date="2023-05" db="EMBL/GenBank/DDBJ databases">
        <title>Draft genome of Pseudofrankia sp. BMG5.37.</title>
        <authorList>
            <person name="Gtari M."/>
            <person name="Ghodhbane F."/>
            <person name="Sbissi I."/>
        </authorList>
    </citation>
    <scope>NUCLEOTIDE SEQUENCE [LARGE SCALE GENOMIC DNA]</scope>
    <source>
        <strain evidence="3">BMG 814</strain>
    </source>
</reference>
<organism evidence="2 3">
    <name type="scientific">Blastococcus carthaginiensis</name>
    <dbReference type="NCBI Taxonomy" id="3050034"/>
    <lineage>
        <taxon>Bacteria</taxon>
        <taxon>Bacillati</taxon>
        <taxon>Actinomycetota</taxon>
        <taxon>Actinomycetes</taxon>
        <taxon>Geodermatophilales</taxon>
        <taxon>Geodermatophilaceae</taxon>
        <taxon>Blastococcus</taxon>
    </lineage>
</organism>
<feature type="region of interest" description="Disordered" evidence="1">
    <location>
        <begin position="1"/>
        <end position="56"/>
    </location>
</feature>
<sequence length="56" mass="5453">MTDNRYAIGLDALEAGSRVEPADQVAEQPAPGAPPPAPAGEPHPFAGGAGGDADGD</sequence>
<proteinExistence type="predicted"/>